<dbReference type="Pfam" id="PF24694">
    <property type="entry name" value="LNS2_PITM1-3"/>
    <property type="match status" value="1"/>
</dbReference>
<evidence type="ECO:0000313" key="3">
    <source>
        <dbReference type="Ensembl" id="ENSVKKP00000007063.1"/>
    </source>
</evidence>
<dbReference type="Pfam" id="PF24695">
    <property type="entry name" value="PITM1-3"/>
    <property type="match status" value="1"/>
</dbReference>
<proteinExistence type="predicted"/>
<evidence type="ECO:0000313" key="4">
    <source>
        <dbReference type="Proteomes" id="UP000694545"/>
    </source>
</evidence>
<dbReference type="GO" id="GO:0008526">
    <property type="term" value="F:phosphatidylinositol transfer activity"/>
    <property type="evidence" value="ECO:0007669"/>
    <property type="project" value="TreeGrafter"/>
</dbReference>
<dbReference type="AlphaFoldDB" id="A0A8D2IX12"/>
<name>A0A8D2IX12_VARKO</name>
<dbReference type="GO" id="GO:0031210">
    <property type="term" value="F:phosphatidylcholine binding"/>
    <property type="evidence" value="ECO:0007669"/>
    <property type="project" value="TreeGrafter"/>
</dbReference>
<protein>
    <recommendedName>
        <fullName evidence="2">LNS2/PITP domain-containing protein</fullName>
    </recommendedName>
</protein>
<dbReference type="SUPFAM" id="SSF56784">
    <property type="entry name" value="HAD-like"/>
    <property type="match status" value="1"/>
</dbReference>
<dbReference type="FunFam" id="3.40.50.1000:FF:000173">
    <property type="entry name" value="Membrane-associated phosphatidylinositol transfer protein 2"/>
    <property type="match status" value="1"/>
</dbReference>
<dbReference type="GO" id="GO:0005737">
    <property type="term" value="C:cytoplasm"/>
    <property type="evidence" value="ECO:0007669"/>
    <property type="project" value="TreeGrafter"/>
</dbReference>
<dbReference type="Ensembl" id="ENSVKKT00000007247.1">
    <property type="protein sequence ID" value="ENSVKKP00000007063.1"/>
    <property type="gene ID" value="ENSVKKG00000005104.1"/>
</dbReference>
<reference evidence="3" key="1">
    <citation type="submission" date="2025-08" db="UniProtKB">
        <authorList>
            <consortium name="Ensembl"/>
        </authorList>
    </citation>
    <scope>IDENTIFICATION</scope>
</reference>
<dbReference type="SMART" id="SM00775">
    <property type="entry name" value="LNS2"/>
    <property type="match status" value="1"/>
</dbReference>
<dbReference type="PANTHER" id="PTHR10658">
    <property type="entry name" value="PHOSPHATIDYLINOSITOL TRANSFER PROTEIN"/>
    <property type="match status" value="1"/>
</dbReference>
<dbReference type="PANTHER" id="PTHR10658:SF40">
    <property type="entry name" value="MEMBRANE-ASSOCIATED PHOSPHATIDYLINOSITOL TRANSFER PROTEIN 1"/>
    <property type="match status" value="1"/>
</dbReference>
<dbReference type="InterPro" id="IPR023214">
    <property type="entry name" value="HAD_sf"/>
</dbReference>
<dbReference type="InterPro" id="IPR031315">
    <property type="entry name" value="LNS2/PITP"/>
</dbReference>
<feature type="domain" description="LNS2/PITP" evidence="2">
    <location>
        <begin position="82"/>
        <end position="211"/>
    </location>
</feature>
<accession>A0A8D2IX12</accession>
<evidence type="ECO:0000256" key="1">
    <source>
        <dbReference type="SAM" id="MobiDB-lite"/>
    </source>
</evidence>
<organism evidence="3 4">
    <name type="scientific">Varanus komodoensis</name>
    <name type="common">Komodo dragon</name>
    <dbReference type="NCBI Taxonomy" id="61221"/>
    <lineage>
        <taxon>Eukaryota</taxon>
        <taxon>Metazoa</taxon>
        <taxon>Chordata</taxon>
        <taxon>Craniata</taxon>
        <taxon>Vertebrata</taxon>
        <taxon>Euteleostomi</taxon>
        <taxon>Lepidosauria</taxon>
        <taxon>Squamata</taxon>
        <taxon>Bifurcata</taxon>
        <taxon>Unidentata</taxon>
        <taxon>Episquamata</taxon>
        <taxon>Toxicofera</taxon>
        <taxon>Anguimorpha</taxon>
        <taxon>Paleoanguimorpha</taxon>
        <taxon>Varanoidea</taxon>
        <taxon>Varanidae</taxon>
        <taxon>Varanus</taxon>
    </lineage>
</organism>
<dbReference type="Gene3D" id="3.40.50.1000">
    <property type="entry name" value="HAD superfamily/HAD-like"/>
    <property type="match status" value="1"/>
</dbReference>
<sequence>LHWPLDTEKTEAVDIYIMAQPLSGKWVHYGTEVTSGSGRLSYTLAEEKMLGIGMYPVRMVVRGDHTYAECFLTVVAKATPCVVFSIDGSFTASVSIMGSDPKVRAGAVDVVRHWQDSSFMIIYVTGRPDMQKHRVVAWLTQHNFPHGIVSFCDGLTHDPLRQKAAFLQGLQQEVTIVAAYGSTKDISVYSSLGLPPTQIHIVGRAVKKLQSQCQFLSDGYVAHLAQLEAASLAHSPKGTTRPTLGKGSYGCPAPVDFLRKQSQLLRSRGQSQAEREGPGNAQPRAKTRSVSVRYPSRTSTVKAERLAPASGPAQSCLCPGLWVLHETALVHLLCPG</sequence>
<dbReference type="GO" id="GO:0008525">
    <property type="term" value="F:phosphatidylcholine transporter activity"/>
    <property type="evidence" value="ECO:0007669"/>
    <property type="project" value="TreeGrafter"/>
</dbReference>
<feature type="region of interest" description="Disordered" evidence="1">
    <location>
        <begin position="264"/>
        <end position="312"/>
    </location>
</feature>
<dbReference type="InterPro" id="IPR036412">
    <property type="entry name" value="HAD-like_sf"/>
</dbReference>
<keyword evidence="4" id="KW-1185">Reference proteome</keyword>
<evidence type="ECO:0000259" key="2">
    <source>
        <dbReference type="SMART" id="SM00775"/>
    </source>
</evidence>
<dbReference type="InterPro" id="IPR001666">
    <property type="entry name" value="PI_transfer"/>
</dbReference>
<dbReference type="GO" id="GO:0035091">
    <property type="term" value="F:phosphatidylinositol binding"/>
    <property type="evidence" value="ECO:0007669"/>
    <property type="project" value="TreeGrafter"/>
</dbReference>
<dbReference type="Proteomes" id="UP000694545">
    <property type="component" value="Unplaced"/>
</dbReference>
<reference evidence="3" key="2">
    <citation type="submission" date="2025-09" db="UniProtKB">
        <authorList>
            <consortium name="Ensembl"/>
        </authorList>
    </citation>
    <scope>IDENTIFICATION</scope>
</reference>